<dbReference type="GO" id="GO:0004197">
    <property type="term" value="F:cysteine-type endopeptidase activity"/>
    <property type="evidence" value="ECO:0007669"/>
    <property type="project" value="InterPro"/>
</dbReference>
<evidence type="ECO:0000313" key="8">
    <source>
        <dbReference type="Proteomes" id="UP000792457"/>
    </source>
</evidence>
<keyword evidence="8" id="KW-1185">Reference proteome</keyword>
<dbReference type="AlphaFoldDB" id="A0A8K0KE94"/>
<comment type="similarity">
    <text evidence="1">Belongs to the peptidase C14A family.</text>
</comment>
<dbReference type="GO" id="GO:0006915">
    <property type="term" value="P:apoptotic process"/>
    <property type="evidence" value="ECO:0007669"/>
    <property type="project" value="TreeGrafter"/>
</dbReference>
<dbReference type="InterPro" id="IPR029030">
    <property type="entry name" value="Caspase-like_dom_sf"/>
</dbReference>
<dbReference type="SMART" id="SM00115">
    <property type="entry name" value="CASc"/>
    <property type="match status" value="1"/>
</dbReference>
<dbReference type="PRINTS" id="PR00376">
    <property type="entry name" value="IL1BCENZYME"/>
</dbReference>
<dbReference type="Gene3D" id="3.40.50.1460">
    <property type="match status" value="1"/>
</dbReference>
<dbReference type="InterPro" id="IPR001309">
    <property type="entry name" value="Pept_C14_p20"/>
</dbReference>
<accession>A0A8K0KE94</accession>
<feature type="domain" description="Caspase family p20" evidence="6">
    <location>
        <begin position="5"/>
        <end position="129"/>
    </location>
</feature>
<dbReference type="GO" id="GO:0043525">
    <property type="term" value="P:positive regulation of neuron apoptotic process"/>
    <property type="evidence" value="ECO:0007669"/>
    <property type="project" value="TreeGrafter"/>
</dbReference>
<protein>
    <recommendedName>
        <fullName evidence="6">Caspase family p20 domain-containing protein</fullName>
    </recommendedName>
</protein>
<dbReference type="SUPFAM" id="SSF52129">
    <property type="entry name" value="Caspase-like"/>
    <property type="match status" value="1"/>
</dbReference>
<keyword evidence="5" id="KW-0865">Zymogen</keyword>
<dbReference type="PANTHER" id="PTHR10454">
    <property type="entry name" value="CASPASE"/>
    <property type="match status" value="1"/>
</dbReference>
<name>A0A8K0KE94_LADFU</name>
<proteinExistence type="inferred from homology"/>
<comment type="caution">
    <text evidence="7">The sequence shown here is derived from an EMBL/GenBank/DDBJ whole genome shotgun (WGS) entry which is preliminary data.</text>
</comment>
<evidence type="ECO:0000256" key="3">
    <source>
        <dbReference type="ARBA" id="ARBA00022801"/>
    </source>
</evidence>
<dbReference type="PROSITE" id="PS01121">
    <property type="entry name" value="CASPASE_HIS"/>
    <property type="match status" value="1"/>
</dbReference>
<gene>
    <name evidence="7" type="ORF">J437_LFUL012225</name>
</gene>
<keyword evidence="3" id="KW-0378">Hydrolase</keyword>
<dbReference type="Pfam" id="PF00656">
    <property type="entry name" value="Peptidase_C14"/>
    <property type="match status" value="1"/>
</dbReference>
<evidence type="ECO:0000256" key="1">
    <source>
        <dbReference type="ARBA" id="ARBA00010134"/>
    </source>
</evidence>
<sequence length="170" mass="19568">MNHGRRGIAVIFNNEKFKDDKLKQRVGAAEDGRELYDTLKGIGFDVRLYNDKKLDDMWEVINKVAKEDHTNHDCLLVAFMTHGEDNDYLFATDYTFKIDEVVERFKSDRVPSLAGKPKIFLIQACRGKKMDESAQSLKHARISETADPEPPRYFSLPTTADLLFLYSSMK</sequence>
<dbReference type="InterPro" id="IPR011600">
    <property type="entry name" value="Pept_C14_caspase"/>
</dbReference>
<reference evidence="7" key="2">
    <citation type="submission" date="2017-10" db="EMBL/GenBank/DDBJ databases">
        <title>Ladona fulva Genome sequencing and assembly.</title>
        <authorList>
            <person name="Murali S."/>
            <person name="Richards S."/>
            <person name="Bandaranaike D."/>
            <person name="Bellair M."/>
            <person name="Blankenburg K."/>
            <person name="Chao H."/>
            <person name="Dinh H."/>
            <person name="Doddapaneni H."/>
            <person name="Dugan-Rocha S."/>
            <person name="Elkadiri S."/>
            <person name="Gnanaolivu R."/>
            <person name="Hernandez B."/>
            <person name="Skinner E."/>
            <person name="Javaid M."/>
            <person name="Lee S."/>
            <person name="Li M."/>
            <person name="Ming W."/>
            <person name="Munidasa M."/>
            <person name="Muniz J."/>
            <person name="Nguyen L."/>
            <person name="Hughes D."/>
            <person name="Osuji N."/>
            <person name="Pu L.-L."/>
            <person name="Puazo M."/>
            <person name="Qu C."/>
            <person name="Quiroz J."/>
            <person name="Raj R."/>
            <person name="Weissenberger G."/>
            <person name="Xin Y."/>
            <person name="Zou X."/>
            <person name="Han Y."/>
            <person name="Worley K."/>
            <person name="Muzny D."/>
            <person name="Gibbs R."/>
        </authorList>
    </citation>
    <scope>NUCLEOTIDE SEQUENCE</scope>
    <source>
        <strain evidence="7">Sampled in the wild</strain>
    </source>
</reference>
<evidence type="ECO:0000256" key="2">
    <source>
        <dbReference type="ARBA" id="ARBA00022670"/>
    </source>
</evidence>
<organism evidence="7 8">
    <name type="scientific">Ladona fulva</name>
    <name type="common">Scarce chaser dragonfly</name>
    <name type="synonym">Libellula fulva</name>
    <dbReference type="NCBI Taxonomy" id="123851"/>
    <lineage>
        <taxon>Eukaryota</taxon>
        <taxon>Metazoa</taxon>
        <taxon>Ecdysozoa</taxon>
        <taxon>Arthropoda</taxon>
        <taxon>Hexapoda</taxon>
        <taxon>Insecta</taxon>
        <taxon>Pterygota</taxon>
        <taxon>Palaeoptera</taxon>
        <taxon>Odonata</taxon>
        <taxon>Epiprocta</taxon>
        <taxon>Anisoptera</taxon>
        <taxon>Libelluloidea</taxon>
        <taxon>Libellulidae</taxon>
        <taxon>Ladona</taxon>
    </lineage>
</organism>
<evidence type="ECO:0000256" key="5">
    <source>
        <dbReference type="ARBA" id="ARBA00023145"/>
    </source>
</evidence>
<dbReference type="InterPro" id="IPR015917">
    <property type="entry name" value="Pept_C14A"/>
</dbReference>
<dbReference type="GO" id="GO:0006508">
    <property type="term" value="P:proteolysis"/>
    <property type="evidence" value="ECO:0007669"/>
    <property type="project" value="UniProtKB-KW"/>
</dbReference>
<dbReference type="InterPro" id="IPR033139">
    <property type="entry name" value="Caspase_cys_AS"/>
</dbReference>
<dbReference type="PANTHER" id="PTHR10454:SF232">
    <property type="entry name" value="AT03047P-RELATED"/>
    <property type="match status" value="1"/>
</dbReference>
<evidence type="ECO:0000313" key="7">
    <source>
        <dbReference type="EMBL" id="KAG8233290.1"/>
    </source>
</evidence>
<reference evidence="7" key="1">
    <citation type="submission" date="2013-04" db="EMBL/GenBank/DDBJ databases">
        <authorList>
            <person name="Qu J."/>
            <person name="Murali S.C."/>
            <person name="Bandaranaike D."/>
            <person name="Bellair M."/>
            <person name="Blankenburg K."/>
            <person name="Chao H."/>
            <person name="Dinh H."/>
            <person name="Doddapaneni H."/>
            <person name="Downs B."/>
            <person name="Dugan-Rocha S."/>
            <person name="Elkadiri S."/>
            <person name="Gnanaolivu R.D."/>
            <person name="Hernandez B."/>
            <person name="Javaid M."/>
            <person name="Jayaseelan J.C."/>
            <person name="Lee S."/>
            <person name="Li M."/>
            <person name="Ming W."/>
            <person name="Munidasa M."/>
            <person name="Muniz J."/>
            <person name="Nguyen L."/>
            <person name="Ongeri F."/>
            <person name="Osuji N."/>
            <person name="Pu L.-L."/>
            <person name="Puazo M."/>
            <person name="Qu C."/>
            <person name="Quiroz J."/>
            <person name="Raj R."/>
            <person name="Weissenberger G."/>
            <person name="Xin Y."/>
            <person name="Zou X."/>
            <person name="Han Y."/>
            <person name="Richards S."/>
            <person name="Worley K."/>
            <person name="Muzny D."/>
            <person name="Gibbs R."/>
        </authorList>
    </citation>
    <scope>NUCLEOTIDE SEQUENCE</scope>
    <source>
        <strain evidence="7">Sampled in the wild</strain>
    </source>
</reference>
<dbReference type="PROSITE" id="PS50208">
    <property type="entry name" value="CASPASE_P20"/>
    <property type="match status" value="1"/>
</dbReference>
<dbReference type="InterPro" id="IPR002398">
    <property type="entry name" value="Pept_C14"/>
</dbReference>
<keyword evidence="2" id="KW-0645">Protease</keyword>
<evidence type="ECO:0000256" key="4">
    <source>
        <dbReference type="ARBA" id="ARBA00022807"/>
    </source>
</evidence>
<dbReference type="Proteomes" id="UP000792457">
    <property type="component" value="Unassembled WGS sequence"/>
</dbReference>
<feature type="non-terminal residue" evidence="7">
    <location>
        <position position="170"/>
    </location>
</feature>
<dbReference type="EMBL" id="KZ308703">
    <property type="protein sequence ID" value="KAG8233290.1"/>
    <property type="molecule type" value="Genomic_DNA"/>
</dbReference>
<dbReference type="PROSITE" id="PS01122">
    <property type="entry name" value="CASPASE_CYS"/>
    <property type="match status" value="1"/>
</dbReference>
<dbReference type="OrthoDB" id="6116485at2759"/>
<evidence type="ECO:0000259" key="6">
    <source>
        <dbReference type="PROSITE" id="PS50208"/>
    </source>
</evidence>
<dbReference type="GO" id="GO:0005737">
    <property type="term" value="C:cytoplasm"/>
    <property type="evidence" value="ECO:0007669"/>
    <property type="project" value="TreeGrafter"/>
</dbReference>
<dbReference type="InterPro" id="IPR016129">
    <property type="entry name" value="Caspase_his_AS"/>
</dbReference>
<keyword evidence="4" id="KW-0788">Thiol protease</keyword>